<dbReference type="EMBL" id="JACWMY010000004">
    <property type="protein sequence ID" value="MBD1363987.1"/>
    <property type="molecule type" value="Genomic_DNA"/>
</dbReference>
<dbReference type="RefSeq" id="WP_191188655.1">
    <property type="nucleotide sequence ID" value="NZ_JACWMY010000004.1"/>
</dbReference>
<gene>
    <name evidence="1" type="ORF">IDJ77_09220</name>
</gene>
<accession>A0ABR7WNX2</accession>
<name>A0ABR7WNX2_9SPHI</name>
<dbReference type="InterPro" id="IPR036736">
    <property type="entry name" value="ACP-like_sf"/>
</dbReference>
<dbReference type="SUPFAM" id="SSF47336">
    <property type="entry name" value="ACP-like"/>
    <property type="match status" value="1"/>
</dbReference>
<organism evidence="1 2">
    <name type="scientific">Mucilaginibacter pankratovii</name>
    <dbReference type="NCBI Taxonomy" id="2772110"/>
    <lineage>
        <taxon>Bacteria</taxon>
        <taxon>Pseudomonadati</taxon>
        <taxon>Bacteroidota</taxon>
        <taxon>Sphingobacteriia</taxon>
        <taxon>Sphingobacteriales</taxon>
        <taxon>Sphingobacteriaceae</taxon>
        <taxon>Mucilaginibacter</taxon>
    </lineage>
</organism>
<reference evidence="1 2" key="1">
    <citation type="submission" date="2020-09" db="EMBL/GenBank/DDBJ databases">
        <title>Novel species of Mucilaginibacter isolated from a glacier on the Tibetan Plateau.</title>
        <authorList>
            <person name="Liu Q."/>
            <person name="Xin Y.-H."/>
        </authorList>
    </citation>
    <scope>NUCLEOTIDE SEQUENCE [LARGE SCALE GENOMIC DNA]</scope>
    <source>
        <strain evidence="1 2">ZT4R22</strain>
    </source>
</reference>
<dbReference type="Gene3D" id="1.10.1200.10">
    <property type="entry name" value="ACP-like"/>
    <property type="match status" value="1"/>
</dbReference>
<keyword evidence="2" id="KW-1185">Reference proteome</keyword>
<protein>
    <submittedName>
        <fullName evidence="1">Acyl carrier protein</fullName>
    </submittedName>
</protein>
<evidence type="ECO:0000313" key="1">
    <source>
        <dbReference type="EMBL" id="MBD1363987.1"/>
    </source>
</evidence>
<sequence length="78" mass="8953">MNIEKFVREFADQYDDISTENFTAETKFKENDEWSSMTALSVIAMVDESYSVRLTGDDVRKSTTIQDIYDIVSLKVNG</sequence>
<proteinExistence type="predicted"/>
<evidence type="ECO:0000313" key="2">
    <source>
        <dbReference type="Proteomes" id="UP000606600"/>
    </source>
</evidence>
<comment type="caution">
    <text evidence="1">The sequence shown here is derived from an EMBL/GenBank/DDBJ whole genome shotgun (WGS) entry which is preliminary data.</text>
</comment>
<dbReference type="Proteomes" id="UP000606600">
    <property type="component" value="Unassembled WGS sequence"/>
</dbReference>